<dbReference type="STRING" id="53463.SAMN05444389_10983"/>
<accession>A0A1M7IS27</accession>
<feature type="domain" description="ABC transporter" evidence="4">
    <location>
        <begin position="4"/>
        <end position="245"/>
    </location>
</feature>
<dbReference type="PROSITE" id="PS50893">
    <property type="entry name" value="ABC_TRANSPORTER_2"/>
    <property type="match status" value="1"/>
</dbReference>
<protein>
    <submittedName>
        <fullName evidence="5">Amino acid/amide ABC transporter ATP-binding protein 1, HAAT family</fullName>
    </submittedName>
</protein>
<dbReference type="OrthoDB" id="9806149at2"/>
<keyword evidence="2" id="KW-0547">Nucleotide-binding</keyword>
<dbReference type="GO" id="GO:0005304">
    <property type="term" value="F:L-valine transmembrane transporter activity"/>
    <property type="evidence" value="ECO:0007669"/>
    <property type="project" value="TreeGrafter"/>
</dbReference>
<dbReference type="AlphaFoldDB" id="A0A1M7IS27"/>
<dbReference type="GO" id="GO:0015192">
    <property type="term" value="F:L-phenylalanine transmembrane transporter activity"/>
    <property type="evidence" value="ECO:0007669"/>
    <property type="project" value="TreeGrafter"/>
</dbReference>
<dbReference type="SUPFAM" id="SSF52540">
    <property type="entry name" value="P-loop containing nucleoside triphosphate hydrolases"/>
    <property type="match status" value="1"/>
</dbReference>
<evidence type="ECO:0000256" key="1">
    <source>
        <dbReference type="ARBA" id="ARBA00022448"/>
    </source>
</evidence>
<dbReference type="InterPro" id="IPR027417">
    <property type="entry name" value="P-loop_NTPase"/>
</dbReference>
<dbReference type="GO" id="GO:1903806">
    <property type="term" value="P:L-isoleucine import across plasma membrane"/>
    <property type="evidence" value="ECO:0007669"/>
    <property type="project" value="TreeGrafter"/>
</dbReference>
<dbReference type="FunFam" id="3.40.50.300:FF:000421">
    <property type="entry name" value="Branched-chain amino acid ABC transporter ATP-binding protein"/>
    <property type="match status" value="1"/>
</dbReference>
<dbReference type="CDD" id="cd03219">
    <property type="entry name" value="ABC_Mj1267_LivG_branched"/>
    <property type="match status" value="1"/>
</dbReference>
<dbReference type="GO" id="GO:0042941">
    <property type="term" value="P:D-alanine transmembrane transport"/>
    <property type="evidence" value="ECO:0007669"/>
    <property type="project" value="TreeGrafter"/>
</dbReference>
<reference evidence="6" key="1">
    <citation type="submission" date="2016-11" db="EMBL/GenBank/DDBJ databases">
        <authorList>
            <person name="Varghese N."/>
            <person name="Submissions S."/>
        </authorList>
    </citation>
    <scope>NUCLEOTIDE SEQUENCE [LARGE SCALE GENOMIC DNA]</scope>
    <source>
        <strain evidence="6">DSM 6637</strain>
    </source>
</reference>
<dbReference type="PANTHER" id="PTHR45772">
    <property type="entry name" value="CONSERVED COMPONENT OF ABC TRANSPORTER FOR NATURAL AMINO ACIDS-RELATED"/>
    <property type="match status" value="1"/>
</dbReference>
<organism evidence="5 6">
    <name type="scientific">Paracoccus solventivorans</name>
    <dbReference type="NCBI Taxonomy" id="53463"/>
    <lineage>
        <taxon>Bacteria</taxon>
        <taxon>Pseudomonadati</taxon>
        <taxon>Pseudomonadota</taxon>
        <taxon>Alphaproteobacteria</taxon>
        <taxon>Rhodobacterales</taxon>
        <taxon>Paracoccaceae</taxon>
        <taxon>Paracoccus</taxon>
    </lineage>
</organism>
<dbReference type="Pfam" id="PF12399">
    <property type="entry name" value="BCA_ABC_TP_C"/>
    <property type="match status" value="1"/>
</dbReference>
<dbReference type="Pfam" id="PF00005">
    <property type="entry name" value="ABC_tran"/>
    <property type="match status" value="1"/>
</dbReference>
<dbReference type="InterPro" id="IPR003439">
    <property type="entry name" value="ABC_transporter-like_ATP-bd"/>
</dbReference>
<name>A0A1M7IS27_9RHOB</name>
<gene>
    <name evidence="5" type="ORF">SAMN05444389_10983</name>
</gene>
<dbReference type="GO" id="GO:0005886">
    <property type="term" value="C:plasma membrane"/>
    <property type="evidence" value="ECO:0007669"/>
    <property type="project" value="TreeGrafter"/>
</dbReference>
<keyword evidence="3 5" id="KW-0067">ATP-binding</keyword>
<dbReference type="GO" id="GO:0015808">
    <property type="term" value="P:L-alanine transport"/>
    <property type="evidence" value="ECO:0007669"/>
    <property type="project" value="TreeGrafter"/>
</dbReference>
<keyword evidence="6" id="KW-1185">Reference proteome</keyword>
<dbReference type="InterPro" id="IPR003593">
    <property type="entry name" value="AAA+_ATPase"/>
</dbReference>
<keyword evidence="1" id="KW-0813">Transport</keyword>
<dbReference type="RefSeq" id="WP_073067737.1">
    <property type="nucleotide sequence ID" value="NZ_FRCK01000009.1"/>
</dbReference>
<evidence type="ECO:0000313" key="6">
    <source>
        <dbReference type="Proteomes" id="UP000184444"/>
    </source>
</evidence>
<sequence length="246" mass="26754">MAFLDVTNATKKFGGFIAINDVSFSVEKGARHAIIGPNGAGKTTLFNLISGLILPTTGSIALEGQRLSRMKPHEIVRIGMARSFQKVNVFPRKTAFENVQVALIANRKLQFNPFHAAAGLFGDEIMQLLEQVRLGGDSGRRAGELAHGKQKQLELAVALAAEPKILLLDEPTAGMSIAETLSSIALIRDIVQQRGITLLFTEHDMNVVFEIASTISVLHHGEIIATGLPHEVRANDDVQRIYLGRE</sequence>
<dbReference type="Proteomes" id="UP000184444">
    <property type="component" value="Unassembled WGS sequence"/>
</dbReference>
<dbReference type="GO" id="GO:0015188">
    <property type="term" value="F:L-isoleucine transmembrane transporter activity"/>
    <property type="evidence" value="ECO:0007669"/>
    <property type="project" value="TreeGrafter"/>
</dbReference>
<dbReference type="GO" id="GO:1903805">
    <property type="term" value="P:L-valine import across plasma membrane"/>
    <property type="evidence" value="ECO:0007669"/>
    <property type="project" value="TreeGrafter"/>
</dbReference>
<dbReference type="EMBL" id="FRCK01000009">
    <property type="protein sequence ID" value="SHM43423.1"/>
    <property type="molecule type" value="Genomic_DNA"/>
</dbReference>
<evidence type="ECO:0000256" key="2">
    <source>
        <dbReference type="ARBA" id="ARBA00022741"/>
    </source>
</evidence>
<evidence type="ECO:0000259" key="4">
    <source>
        <dbReference type="PROSITE" id="PS50893"/>
    </source>
</evidence>
<evidence type="ECO:0000313" key="5">
    <source>
        <dbReference type="EMBL" id="SHM43423.1"/>
    </source>
</evidence>
<dbReference type="Gene3D" id="3.40.50.300">
    <property type="entry name" value="P-loop containing nucleotide triphosphate hydrolases"/>
    <property type="match status" value="1"/>
</dbReference>
<dbReference type="PANTHER" id="PTHR45772:SF7">
    <property type="entry name" value="AMINO ACID ABC TRANSPORTER ATP-BINDING PROTEIN"/>
    <property type="match status" value="1"/>
</dbReference>
<dbReference type="GO" id="GO:0005524">
    <property type="term" value="F:ATP binding"/>
    <property type="evidence" value="ECO:0007669"/>
    <property type="project" value="UniProtKB-KW"/>
</dbReference>
<dbReference type="GO" id="GO:0016887">
    <property type="term" value="F:ATP hydrolysis activity"/>
    <property type="evidence" value="ECO:0007669"/>
    <property type="project" value="InterPro"/>
</dbReference>
<dbReference type="InterPro" id="IPR032823">
    <property type="entry name" value="BCA_ABC_TP_C"/>
</dbReference>
<evidence type="ECO:0000256" key="3">
    <source>
        <dbReference type="ARBA" id="ARBA00022840"/>
    </source>
</evidence>
<dbReference type="SMART" id="SM00382">
    <property type="entry name" value="AAA"/>
    <property type="match status" value="1"/>
</dbReference>
<proteinExistence type="predicted"/>
<dbReference type="InterPro" id="IPR051120">
    <property type="entry name" value="ABC_AA/LPS_Transport"/>
</dbReference>